<gene>
    <name evidence="1" type="ORF">E3D37_06210</name>
</gene>
<protein>
    <submittedName>
        <fullName evidence="1">Uncharacterized protein</fullName>
    </submittedName>
</protein>
<comment type="caution">
    <text evidence="1">The sequence shown here is derived from an EMBL/GenBank/DDBJ whole genome shotgun (WGS) entry which is preliminary data.</text>
</comment>
<organism evidence="1 2">
    <name type="scientific">Burkholderia cepacia</name>
    <name type="common">Pseudomonas cepacia</name>
    <dbReference type="NCBI Taxonomy" id="292"/>
    <lineage>
        <taxon>Bacteria</taxon>
        <taxon>Pseudomonadati</taxon>
        <taxon>Pseudomonadota</taxon>
        <taxon>Betaproteobacteria</taxon>
        <taxon>Burkholderiales</taxon>
        <taxon>Burkholderiaceae</taxon>
        <taxon>Burkholderia</taxon>
        <taxon>Burkholderia cepacia complex</taxon>
    </lineage>
</organism>
<name>A0AAX2RWW4_BURCE</name>
<accession>A0AAX2RWW4</accession>
<proteinExistence type="predicted"/>
<dbReference type="AlphaFoldDB" id="A0AAX2RWW4"/>
<reference evidence="1 2" key="1">
    <citation type="submission" date="2019-03" db="EMBL/GenBank/DDBJ databases">
        <title>Burkholderia cepacia outbreak.</title>
        <authorList>
            <person name="Farzana R."/>
            <person name="Walsh T.R."/>
        </authorList>
    </citation>
    <scope>NUCLEOTIDE SEQUENCE [LARGE SCALE GENOMIC DNA]</scope>
    <source>
        <strain evidence="2">d13</strain>
    </source>
</reference>
<dbReference type="Proteomes" id="UP000298234">
    <property type="component" value="Unassembled WGS sequence"/>
</dbReference>
<sequence>MSHRSIVRDGFAHAEETRRVARLSRPAAPIVRRLSHAGRCAAPTLRDRAARGARPRCFPRPSPCSVWMMSRHRSDANLRLDVAMPPRPHSRRGRLFPFFHGSTA</sequence>
<dbReference type="EMBL" id="SNSQ01000005">
    <property type="protein sequence ID" value="TEU52248.1"/>
    <property type="molecule type" value="Genomic_DNA"/>
</dbReference>
<evidence type="ECO:0000313" key="1">
    <source>
        <dbReference type="EMBL" id="TEU52248.1"/>
    </source>
</evidence>
<evidence type="ECO:0000313" key="2">
    <source>
        <dbReference type="Proteomes" id="UP000298234"/>
    </source>
</evidence>